<evidence type="ECO:0000256" key="1">
    <source>
        <dbReference type="SAM" id="MobiDB-lite"/>
    </source>
</evidence>
<protein>
    <recommendedName>
        <fullName evidence="5">Phenylacetate--CoA ligase</fullName>
    </recommendedName>
</protein>
<evidence type="ECO:0000256" key="2">
    <source>
        <dbReference type="SAM" id="Phobius"/>
    </source>
</evidence>
<sequence length="479" mass="54412">MTPLQLKIFKNASKTVPAYRNFLHKNKVNPNKIKTLEDFSTLPITNKKNYIYNYKLKDLFPNSIIPPMSYASSGSSGKPTFWFRSDIQELSGAELHETIFKNIFKINKKEETLVIICFAMGVWIAGNYTLAICRELARKGYRITVATPGVDKNDIFSTLSQLTPHFKNIILAGYPPFLMDIVSEAKTRGINLNQNIKTITAGDKFSEKWRSDYLNNLGIQNNNSSIISIYGSADAGAMAHETPLTIFVRRASLQNKDLYKKLFGETKIDQEHQPSIVQYNPDKIFFEKSREELVLTTNSSAPLIRYNLCDTGEIITHAEMGEIIKEAGLTKQTKSYFNKWRFPFLVLKGRTDVSTTFYAINIYPEHFIKSLSRKEISNKLTGNFNAYSKTHNKSKDQKLYLELELAKGVNATPNFKNQCAIVLHNNLKEVNIEFRKLDEAIGKKTMPEIILKKFGDHGDPAHKGPSLTSTKGKKPKIIK</sequence>
<accession>A0A2J0Q6L2</accession>
<proteinExistence type="predicted"/>
<name>A0A2J0Q6L2_9BACT</name>
<reference evidence="3 4" key="1">
    <citation type="submission" date="2017-09" db="EMBL/GenBank/DDBJ databases">
        <title>Depth-based differentiation of microbial function through sediment-hosted aquifers and enrichment of novel symbionts in the deep terrestrial subsurface.</title>
        <authorList>
            <person name="Probst A.J."/>
            <person name="Ladd B."/>
            <person name="Jarett J.K."/>
            <person name="Geller-Mcgrath D.E."/>
            <person name="Sieber C.M."/>
            <person name="Emerson J.B."/>
            <person name="Anantharaman K."/>
            <person name="Thomas B.C."/>
            <person name="Malmstrom R."/>
            <person name="Stieglmeier M."/>
            <person name="Klingl A."/>
            <person name="Woyke T."/>
            <person name="Ryan C.M."/>
            <person name="Banfield J.F."/>
        </authorList>
    </citation>
    <scope>NUCLEOTIDE SEQUENCE [LARGE SCALE GENOMIC DNA]</scope>
    <source>
        <strain evidence="3">CG10_big_fil_rev_8_21_14_0_10_36_16</strain>
    </source>
</reference>
<feature type="region of interest" description="Disordered" evidence="1">
    <location>
        <begin position="454"/>
        <end position="479"/>
    </location>
</feature>
<evidence type="ECO:0000313" key="4">
    <source>
        <dbReference type="Proteomes" id="UP000228496"/>
    </source>
</evidence>
<keyword evidence="2" id="KW-0472">Membrane</keyword>
<evidence type="ECO:0008006" key="5">
    <source>
        <dbReference type="Google" id="ProtNLM"/>
    </source>
</evidence>
<dbReference type="Gene3D" id="3.40.50.12780">
    <property type="entry name" value="N-terminal domain of ligase-like"/>
    <property type="match status" value="1"/>
</dbReference>
<keyword evidence="2" id="KW-0812">Transmembrane</keyword>
<keyword evidence="2" id="KW-1133">Transmembrane helix</keyword>
<dbReference type="PANTHER" id="PTHR43845:SF1">
    <property type="entry name" value="BLR5969 PROTEIN"/>
    <property type="match status" value="1"/>
</dbReference>
<dbReference type="Proteomes" id="UP000228496">
    <property type="component" value="Unassembled WGS sequence"/>
</dbReference>
<dbReference type="AlphaFoldDB" id="A0A2J0Q6L2"/>
<gene>
    <name evidence="3" type="ORF">COV29_03780</name>
</gene>
<dbReference type="PANTHER" id="PTHR43845">
    <property type="entry name" value="BLR5969 PROTEIN"/>
    <property type="match status" value="1"/>
</dbReference>
<evidence type="ECO:0000313" key="3">
    <source>
        <dbReference type="EMBL" id="PJE50501.1"/>
    </source>
</evidence>
<dbReference type="EMBL" id="PCXQ01000006">
    <property type="protein sequence ID" value="PJE50501.1"/>
    <property type="molecule type" value="Genomic_DNA"/>
</dbReference>
<dbReference type="InterPro" id="IPR042099">
    <property type="entry name" value="ANL_N_sf"/>
</dbReference>
<organism evidence="3 4">
    <name type="scientific">Candidatus Yanofskybacteria bacterium CG10_big_fil_rev_8_21_14_0_10_36_16</name>
    <dbReference type="NCBI Taxonomy" id="1975096"/>
    <lineage>
        <taxon>Bacteria</taxon>
        <taxon>Candidatus Yanofskyibacteriota</taxon>
    </lineage>
</organism>
<feature type="transmembrane region" description="Helical" evidence="2">
    <location>
        <begin position="113"/>
        <end position="132"/>
    </location>
</feature>
<comment type="caution">
    <text evidence="3">The sequence shown here is derived from an EMBL/GenBank/DDBJ whole genome shotgun (WGS) entry which is preliminary data.</text>
</comment>